<comment type="caution">
    <text evidence="1">The sequence shown here is derived from an EMBL/GenBank/DDBJ whole genome shotgun (WGS) entry which is preliminary data.</text>
</comment>
<evidence type="ECO:0000313" key="1">
    <source>
        <dbReference type="EMBL" id="RXV75359.1"/>
    </source>
</evidence>
<reference evidence="1 2" key="1">
    <citation type="submission" date="2018-09" db="EMBL/GenBank/DDBJ databases">
        <title>Murine metabolic-syndrome-specific gut microbial biobank.</title>
        <authorList>
            <person name="Liu C."/>
        </authorList>
    </citation>
    <scope>NUCLEOTIDE SEQUENCE [LARGE SCALE GENOMIC DNA]</scope>
    <source>
        <strain evidence="1 2">C-30</strain>
    </source>
</reference>
<name>A0A4Q2AY52_9LACO</name>
<evidence type="ECO:0000313" key="2">
    <source>
        <dbReference type="Proteomes" id="UP000289316"/>
    </source>
</evidence>
<protein>
    <recommendedName>
        <fullName evidence="3">HK97 gp10 family phage protein</fullName>
    </recommendedName>
</protein>
<proteinExistence type="predicted"/>
<dbReference type="Proteomes" id="UP000289316">
    <property type="component" value="Unassembled WGS sequence"/>
</dbReference>
<evidence type="ECO:0008006" key="3">
    <source>
        <dbReference type="Google" id="ProtNLM"/>
    </source>
</evidence>
<dbReference type="AlphaFoldDB" id="A0A4Q2AY52"/>
<dbReference type="OrthoDB" id="886754at2"/>
<accession>A0A4Q2AY52</accession>
<dbReference type="InterPro" id="IPR010064">
    <property type="entry name" value="HK97-gp10_tail"/>
</dbReference>
<dbReference type="EMBL" id="QZFR01000005">
    <property type="protein sequence ID" value="RXV75359.1"/>
    <property type="molecule type" value="Genomic_DNA"/>
</dbReference>
<organism evidence="1 2">
    <name type="scientific">Ligilactobacillus murinus</name>
    <dbReference type="NCBI Taxonomy" id="1622"/>
    <lineage>
        <taxon>Bacteria</taxon>
        <taxon>Bacillati</taxon>
        <taxon>Bacillota</taxon>
        <taxon>Bacilli</taxon>
        <taxon>Lactobacillales</taxon>
        <taxon>Lactobacillaceae</taxon>
        <taxon>Ligilactobacillus</taxon>
    </lineage>
</organism>
<sequence length="134" mass="15152">MELNIMGDYRVEIEGDDKLIDALLSNKNLKQVKAIVKSSTINVARGSQQLVPVGWGKRYPVNTKPPKGYRGGTLKRSMTQKIISEGLEGQVSYDTEYAAYQEYGTRKLPARHYLKKPFESEKEVFISKLKGLVK</sequence>
<dbReference type="NCBIfam" id="TIGR01725">
    <property type="entry name" value="phge_HK97_gp10"/>
    <property type="match status" value="1"/>
</dbReference>
<gene>
    <name evidence="1" type="ORF">D6C19_01555</name>
</gene>